<protein>
    <recommendedName>
        <fullName evidence="4">Secreted protein</fullName>
    </recommendedName>
</protein>
<name>A0A919L7V6_9ACTN</name>
<reference evidence="2" key="1">
    <citation type="journal article" date="2014" name="Int. J. Syst. Evol. Microbiol.">
        <title>Complete genome sequence of Corynebacterium casei LMG S-19264T (=DSM 44701T), isolated from a smear-ripened cheese.</title>
        <authorList>
            <consortium name="US DOE Joint Genome Institute (JGI-PGF)"/>
            <person name="Walter F."/>
            <person name="Albersmeier A."/>
            <person name="Kalinowski J."/>
            <person name="Ruckert C."/>
        </authorList>
    </citation>
    <scope>NUCLEOTIDE SEQUENCE</scope>
    <source>
        <strain evidence="2">CGMCC 4.7403</strain>
    </source>
</reference>
<sequence>MNLRNKRALSATLATTALITGAFTAAPTMANATEQAPMRCEGYVYSKVFKLGKPWYASRGPVVSKRNSSSSKSTLVYSIKTTKTRTTTWGGEASASVSWGIAQVEAKTKYEVAKSVAKGRTVTNRMTVDPGKRGYTQPMVEYQKFQVERWRELGNCKHDRIEIVGILKGITSSLHFAECQTKKASCTPKP</sequence>
<proteinExistence type="predicted"/>
<feature type="chain" id="PRO_5037733419" description="Secreted protein" evidence="1">
    <location>
        <begin position="33"/>
        <end position="190"/>
    </location>
</feature>
<organism evidence="2 3">
    <name type="scientific">Streptomyces capitiformicae</name>
    <dbReference type="NCBI Taxonomy" id="2014920"/>
    <lineage>
        <taxon>Bacteria</taxon>
        <taxon>Bacillati</taxon>
        <taxon>Actinomycetota</taxon>
        <taxon>Actinomycetes</taxon>
        <taxon>Kitasatosporales</taxon>
        <taxon>Streptomycetaceae</taxon>
        <taxon>Streptomyces</taxon>
    </lineage>
</organism>
<comment type="caution">
    <text evidence="2">The sequence shown here is derived from an EMBL/GenBank/DDBJ whole genome shotgun (WGS) entry which is preliminary data.</text>
</comment>
<evidence type="ECO:0000313" key="3">
    <source>
        <dbReference type="Proteomes" id="UP000603227"/>
    </source>
</evidence>
<evidence type="ECO:0000256" key="1">
    <source>
        <dbReference type="SAM" id="SignalP"/>
    </source>
</evidence>
<evidence type="ECO:0000313" key="2">
    <source>
        <dbReference type="EMBL" id="GHH86634.1"/>
    </source>
</evidence>
<dbReference type="EMBL" id="BNAT01000007">
    <property type="protein sequence ID" value="GHH86634.1"/>
    <property type="molecule type" value="Genomic_DNA"/>
</dbReference>
<keyword evidence="3" id="KW-1185">Reference proteome</keyword>
<gene>
    <name evidence="2" type="ORF">GCM10017771_24400</name>
</gene>
<accession>A0A919L7V6</accession>
<dbReference type="AlphaFoldDB" id="A0A919L7V6"/>
<reference evidence="2" key="2">
    <citation type="submission" date="2020-09" db="EMBL/GenBank/DDBJ databases">
        <authorList>
            <person name="Sun Q."/>
            <person name="Zhou Y."/>
        </authorList>
    </citation>
    <scope>NUCLEOTIDE SEQUENCE</scope>
    <source>
        <strain evidence="2">CGMCC 4.7403</strain>
    </source>
</reference>
<feature type="signal peptide" evidence="1">
    <location>
        <begin position="1"/>
        <end position="32"/>
    </location>
</feature>
<dbReference type="RefSeq" id="WP_189782453.1">
    <property type="nucleotide sequence ID" value="NZ_BNAT01000007.1"/>
</dbReference>
<dbReference type="Proteomes" id="UP000603227">
    <property type="component" value="Unassembled WGS sequence"/>
</dbReference>
<keyword evidence="1" id="KW-0732">Signal</keyword>
<evidence type="ECO:0008006" key="4">
    <source>
        <dbReference type="Google" id="ProtNLM"/>
    </source>
</evidence>